<dbReference type="EMBL" id="QXIW01000029">
    <property type="protein sequence ID" value="RIE12648.1"/>
    <property type="molecule type" value="Genomic_DNA"/>
</dbReference>
<evidence type="ECO:0000313" key="3">
    <source>
        <dbReference type="EMBL" id="RIE12648.1"/>
    </source>
</evidence>
<keyword evidence="1" id="KW-0472">Membrane</keyword>
<gene>
    <name evidence="2" type="ORF">SMC2_07565</name>
    <name evidence="3" type="ORF">SMC3_06110</name>
</gene>
<dbReference type="AlphaFoldDB" id="A0A398DKF9"/>
<evidence type="ECO:0000313" key="4">
    <source>
        <dbReference type="Proteomes" id="UP000265724"/>
    </source>
</evidence>
<keyword evidence="1" id="KW-0812">Transmembrane</keyword>
<dbReference type="Proteomes" id="UP000265724">
    <property type="component" value="Unassembled WGS sequence"/>
</dbReference>
<evidence type="ECO:0000313" key="2">
    <source>
        <dbReference type="EMBL" id="RIE12450.1"/>
    </source>
</evidence>
<keyword evidence="1" id="KW-1133">Transmembrane helix</keyword>
<dbReference type="EMBL" id="QXIX01000055">
    <property type="protein sequence ID" value="RIE12450.1"/>
    <property type="molecule type" value="Genomic_DNA"/>
</dbReference>
<accession>A0A398DKF9</accession>
<reference evidence="4 5" key="1">
    <citation type="submission" date="2018-09" db="EMBL/GenBank/DDBJ databases">
        <title>Discovery and Ecogenomic Context for Candidatus Cryosericales, a Global Caldiserica Order Active in Thawing Permafrost.</title>
        <authorList>
            <person name="Martinez M.A."/>
            <person name="Woodcroft B.J."/>
            <person name="Ignacio Espinoza J.C."/>
            <person name="Zayed A."/>
            <person name="Singleton C.M."/>
            <person name="Boyd J."/>
            <person name="Li Y.-F."/>
            <person name="Purvine S."/>
            <person name="Maughan H."/>
            <person name="Hodgkins S.B."/>
            <person name="Anderson D."/>
            <person name="Sederholm M."/>
            <person name="Temperton B."/>
            <person name="Saleska S.R."/>
            <person name="Tyson G.W."/>
            <person name="Rich V.I."/>
        </authorList>
    </citation>
    <scope>NUCLEOTIDE SEQUENCE [LARGE SCALE GENOMIC DNA]</scope>
    <source>
        <strain evidence="2 4">SMC2</strain>
        <strain evidence="3 5">SMC3</strain>
    </source>
</reference>
<sequence>MRGFRRPKKKAIFLAVAVLVLAVSIFIVARYLNSNGTPGTPGATPGTTTKPSKNDIGLYLDKGDLWQWVNGRKTQLTKLGTIITFDWHPAGSAGGELVYVTSETDGSYKVVDRKLASRQELVIYQGKAEMPPKVLCSSNGVLLVEASPTTTLRLLQLTITSVGYDGTTNGSFWTQVPLTKEQFDRTTQLILSGTTPLIVSPGGIWTIAASSLGFDTTHTFLGPTGVTFADGTFFGPMQDTKGTFLGIKTKAGKVTSVTPPPTSTGILPPFVRGASRTTDGKTLVYELGIYGSGTGADGKTAPLTYETWQYVEGSRKPKLVVKSNTPSLFAYQFTGGSAPVAAGKQLGATLTTETGLMFRDQPITIGSTVLEVAAPTETRTALGLGQGWVQAKGLGQAKGKTGWVYGGYARITRGKATYVPFARVTASTSVKVYLDESLSGTATTVLAKGDNVVAMRMTANKRAIQILLPSGTTAFVAAGSVTVSN</sequence>
<protein>
    <submittedName>
        <fullName evidence="3">Uncharacterized protein</fullName>
    </submittedName>
</protein>
<dbReference type="RefSeq" id="WP_119088019.1">
    <property type="nucleotide sequence ID" value="NZ_QXIV01000047.1"/>
</dbReference>
<feature type="transmembrane region" description="Helical" evidence="1">
    <location>
        <begin position="12"/>
        <end position="32"/>
    </location>
</feature>
<name>A0A398DKF9_9BACT</name>
<keyword evidence="4" id="KW-1185">Reference proteome</keyword>
<comment type="caution">
    <text evidence="3">The sequence shown here is derived from an EMBL/GenBank/DDBJ whole genome shotgun (WGS) entry which is preliminary data.</text>
</comment>
<evidence type="ECO:0000313" key="5">
    <source>
        <dbReference type="Proteomes" id="UP000266042"/>
    </source>
</evidence>
<evidence type="ECO:0000256" key="1">
    <source>
        <dbReference type="SAM" id="Phobius"/>
    </source>
</evidence>
<dbReference type="Proteomes" id="UP000266042">
    <property type="component" value="Unassembled WGS sequence"/>
</dbReference>
<proteinExistence type="predicted"/>
<organism evidence="3 5">
    <name type="scientific">Candidatus Cryosericum hinesii</name>
    <dbReference type="NCBI Taxonomy" id="2290915"/>
    <lineage>
        <taxon>Bacteria</taxon>
        <taxon>Pseudomonadati</taxon>
        <taxon>Caldisericota/Cryosericota group</taxon>
        <taxon>Candidatus Cryosericota</taxon>
        <taxon>Candidatus Cryosericia</taxon>
        <taxon>Candidatus Cryosericales</taxon>
        <taxon>Candidatus Cryosericaceae</taxon>
        <taxon>Candidatus Cryosericum</taxon>
    </lineage>
</organism>